<reference evidence="2" key="1">
    <citation type="submission" date="2012-08" db="EMBL/GenBank/DDBJ databases">
        <title>Comparative genomics of metastatic and non-metastatic Leishmania guyanensis provides insights into polygenic factors involved in Leishmania RNA virus infection.</title>
        <authorList>
            <person name="Smith D."/>
            <person name="Hertz-Fowler C."/>
            <person name="Martin R."/>
            <person name="Dickens N."/>
            <person name="Fasel N."/>
            <person name="Falquet L."/>
            <person name="Beverley S."/>
            <person name="Zangger H."/>
            <person name="Calderon-Copete S."/>
            <person name="Mottram J."/>
            <person name="Xenarios I."/>
        </authorList>
    </citation>
    <scope>NUCLEOTIDE SEQUENCE</scope>
    <source>
        <strain evidence="2">MHOM/BR/75/M4147/SSU:IR2SAT-LUC</strain>
    </source>
</reference>
<name>A0A1E1IWW6_LEIGU</name>
<feature type="transmembrane region" description="Helical" evidence="1">
    <location>
        <begin position="12"/>
        <end position="36"/>
    </location>
</feature>
<accession>A0A1E1IWW6</accession>
<evidence type="ECO:0000313" key="2">
    <source>
        <dbReference type="EMBL" id="CCM15798.1"/>
    </source>
</evidence>
<gene>
    <name evidence="2" type="primary">LgM4147LRVhigh.23.01080.01840</name>
    <name evidence="2" type="ORF">BN36_2333130</name>
</gene>
<evidence type="ECO:0000256" key="1">
    <source>
        <dbReference type="SAM" id="Phobius"/>
    </source>
</evidence>
<sequence length="91" mass="10261">MLLSLHPHTPISMWICFFARNVAHIFFFFGLARVGVRTLFEGVRWQWSTPRVPRSPIVSFAPRLPAKARPLALSLLRSLGGEGGRHAGHEE</sequence>
<dbReference type="EMBL" id="CALQ01000929">
    <property type="protein sequence ID" value="CCM15798.1"/>
    <property type="molecule type" value="Genomic_DNA"/>
</dbReference>
<proteinExistence type="predicted"/>
<dbReference type="AlphaFoldDB" id="A0A1E1IWW6"/>
<organism evidence="2">
    <name type="scientific">Leishmania guyanensis</name>
    <dbReference type="NCBI Taxonomy" id="5670"/>
    <lineage>
        <taxon>Eukaryota</taxon>
        <taxon>Discoba</taxon>
        <taxon>Euglenozoa</taxon>
        <taxon>Kinetoplastea</taxon>
        <taxon>Metakinetoplastina</taxon>
        <taxon>Trypanosomatida</taxon>
        <taxon>Trypanosomatidae</taxon>
        <taxon>Leishmaniinae</taxon>
        <taxon>Leishmania</taxon>
        <taxon>Leishmania guyanensis species complex</taxon>
    </lineage>
</organism>
<protein>
    <submittedName>
        <fullName evidence="2">Uncharacterized protein</fullName>
    </submittedName>
</protein>
<keyword evidence="1" id="KW-1133">Transmembrane helix</keyword>
<keyword evidence="1" id="KW-0812">Transmembrane</keyword>
<keyword evidence="1" id="KW-0472">Membrane</keyword>